<dbReference type="EMBL" id="JASCZI010001546">
    <property type="protein sequence ID" value="MED6115156.1"/>
    <property type="molecule type" value="Genomic_DNA"/>
</dbReference>
<accession>A0ABU6QSZ4</accession>
<gene>
    <name evidence="3" type="ORF">PIB30_087519</name>
</gene>
<evidence type="ECO:0000256" key="1">
    <source>
        <dbReference type="SAM" id="Coils"/>
    </source>
</evidence>
<evidence type="ECO:0000313" key="4">
    <source>
        <dbReference type="Proteomes" id="UP001341840"/>
    </source>
</evidence>
<evidence type="ECO:0000259" key="2">
    <source>
        <dbReference type="Pfam" id="PF20167"/>
    </source>
</evidence>
<keyword evidence="4" id="KW-1185">Reference proteome</keyword>
<feature type="domain" description="Putative plant transposon protein" evidence="2">
    <location>
        <begin position="6"/>
        <end position="163"/>
    </location>
</feature>
<organism evidence="3 4">
    <name type="scientific">Stylosanthes scabra</name>
    <dbReference type="NCBI Taxonomy" id="79078"/>
    <lineage>
        <taxon>Eukaryota</taxon>
        <taxon>Viridiplantae</taxon>
        <taxon>Streptophyta</taxon>
        <taxon>Embryophyta</taxon>
        <taxon>Tracheophyta</taxon>
        <taxon>Spermatophyta</taxon>
        <taxon>Magnoliopsida</taxon>
        <taxon>eudicotyledons</taxon>
        <taxon>Gunneridae</taxon>
        <taxon>Pentapetalae</taxon>
        <taxon>rosids</taxon>
        <taxon>fabids</taxon>
        <taxon>Fabales</taxon>
        <taxon>Fabaceae</taxon>
        <taxon>Papilionoideae</taxon>
        <taxon>50 kb inversion clade</taxon>
        <taxon>dalbergioids sensu lato</taxon>
        <taxon>Dalbergieae</taxon>
        <taxon>Pterocarpus clade</taxon>
        <taxon>Stylosanthes</taxon>
    </lineage>
</organism>
<dbReference type="InterPro" id="IPR046796">
    <property type="entry name" value="Transposase_32_dom"/>
</dbReference>
<protein>
    <recommendedName>
        <fullName evidence="2">Putative plant transposon protein domain-containing protein</fullName>
    </recommendedName>
</protein>
<dbReference type="Pfam" id="PF20167">
    <property type="entry name" value="Transposase_32"/>
    <property type="match status" value="1"/>
</dbReference>
<comment type="caution">
    <text evidence="3">The sequence shown here is derived from an EMBL/GenBank/DDBJ whole genome shotgun (WGS) entry which is preliminary data.</text>
</comment>
<dbReference type="Proteomes" id="UP001341840">
    <property type="component" value="Unassembled WGS sequence"/>
</dbReference>
<proteinExistence type="predicted"/>
<name>A0ABU6QSZ4_9FABA</name>
<keyword evidence="1" id="KW-0175">Coiled coil</keyword>
<reference evidence="3 4" key="1">
    <citation type="journal article" date="2023" name="Plants (Basel)">
        <title>Bridging the Gap: Combining Genomics and Transcriptomics Approaches to Understand Stylosanthes scabra, an Orphan Legume from the Brazilian Caatinga.</title>
        <authorList>
            <person name="Ferreira-Neto J.R.C."/>
            <person name="da Silva M.D."/>
            <person name="Binneck E."/>
            <person name="de Melo N.F."/>
            <person name="da Silva R.H."/>
            <person name="de Melo A.L.T.M."/>
            <person name="Pandolfi V."/>
            <person name="Bustamante F.O."/>
            <person name="Brasileiro-Vidal A.C."/>
            <person name="Benko-Iseppon A.M."/>
        </authorList>
    </citation>
    <scope>NUCLEOTIDE SEQUENCE [LARGE SCALE GENOMIC DNA]</scope>
    <source>
        <tissue evidence="3">Leaves</tissue>
    </source>
</reference>
<sequence>MESAAAHPYKSSIRGVEVDFSVENIRQVLKLKDHTPGAETDFETRQTRYQKLDEVLQELRVLGSTWKLSTSQLVQPIQLKRLDLFPLARGWHEFIIHSIIPMGNKSEITIARAILIHSIINGEDVRAEELIANSIAIIALGVQGKGKLAFPSTIYRLCKAAEISSREFRGTELISVDKPITAKFSEQFGEQQQQGFQQINEELSNMKIQQEKFFENMQNTQAQYLEELKALKTRQDELWSNQNNFYNRMRTEQEKTIKEIEEIKKFQVNQTLMGFRRDPIDKLEMRMDNQHKEIVEMRAQIKEWTKNASSRETYCCWAHQQANPNLVEIPTHKFPNLFMTMLQKEDIFSKEL</sequence>
<feature type="coiled-coil region" evidence="1">
    <location>
        <begin position="280"/>
        <end position="307"/>
    </location>
</feature>
<evidence type="ECO:0000313" key="3">
    <source>
        <dbReference type="EMBL" id="MED6115156.1"/>
    </source>
</evidence>